<dbReference type="InterPro" id="IPR016169">
    <property type="entry name" value="FAD-bd_PCMH_sub2"/>
</dbReference>
<protein>
    <submittedName>
        <fullName evidence="2">FAD-linked oxidoreductase ZEB1</fullName>
    </submittedName>
</protein>
<proteinExistence type="predicted"/>
<feature type="signal peptide" evidence="1">
    <location>
        <begin position="1"/>
        <end position="23"/>
    </location>
</feature>
<dbReference type="OrthoDB" id="9983560at2759"/>
<evidence type="ECO:0000313" key="2">
    <source>
        <dbReference type="EMBL" id="KAB2568886.1"/>
    </source>
</evidence>
<name>A0A5N5CU58_9PEZI</name>
<dbReference type="SUPFAM" id="SSF56176">
    <property type="entry name" value="FAD-binding/transporter-associated domain-like"/>
    <property type="match status" value="1"/>
</dbReference>
<dbReference type="Proteomes" id="UP000325902">
    <property type="component" value="Unassembled WGS sequence"/>
</dbReference>
<dbReference type="AlphaFoldDB" id="A0A5N5CU58"/>
<comment type="caution">
    <text evidence="2">The sequence shown here is derived from an EMBL/GenBank/DDBJ whole genome shotgun (WGS) entry which is preliminary data.</text>
</comment>
<keyword evidence="1" id="KW-0732">Signal</keyword>
<dbReference type="EMBL" id="VCHE01000257">
    <property type="protein sequence ID" value="KAB2568886.1"/>
    <property type="molecule type" value="Genomic_DNA"/>
</dbReference>
<dbReference type="InterPro" id="IPR036318">
    <property type="entry name" value="FAD-bd_PCMH-like_sf"/>
</dbReference>
<feature type="chain" id="PRO_5025072069" evidence="1">
    <location>
        <begin position="24"/>
        <end position="147"/>
    </location>
</feature>
<reference evidence="2 3" key="1">
    <citation type="journal article" date="2019" name="Sci. Rep.">
        <title>A multi-omics analysis of the grapevine pathogen Lasiodiplodia theobromae reveals that temperature affects the expression of virulence- and pathogenicity-related genes.</title>
        <authorList>
            <person name="Felix C."/>
            <person name="Meneses R."/>
            <person name="Goncalves M.F.M."/>
            <person name="Tilleman L."/>
            <person name="Duarte A.S."/>
            <person name="Jorrin-Novo J.V."/>
            <person name="Van de Peer Y."/>
            <person name="Deforce D."/>
            <person name="Van Nieuwerburgh F."/>
            <person name="Esteves A.C."/>
            <person name="Alves A."/>
        </authorList>
    </citation>
    <scope>NUCLEOTIDE SEQUENCE [LARGE SCALE GENOMIC DNA]</scope>
    <source>
        <strain evidence="2 3">LA-SOL3</strain>
    </source>
</reference>
<evidence type="ECO:0000313" key="3">
    <source>
        <dbReference type="Proteomes" id="UP000325902"/>
    </source>
</evidence>
<dbReference type="GO" id="GO:0050660">
    <property type="term" value="F:flavin adenine dinucleotide binding"/>
    <property type="evidence" value="ECO:0007669"/>
    <property type="project" value="InterPro"/>
</dbReference>
<evidence type="ECO:0000256" key="1">
    <source>
        <dbReference type="SAM" id="SignalP"/>
    </source>
</evidence>
<organism evidence="2 3">
    <name type="scientific">Lasiodiplodia theobromae</name>
    <dbReference type="NCBI Taxonomy" id="45133"/>
    <lineage>
        <taxon>Eukaryota</taxon>
        <taxon>Fungi</taxon>
        <taxon>Dikarya</taxon>
        <taxon>Ascomycota</taxon>
        <taxon>Pezizomycotina</taxon>
        <taxon>Dothideomycetes</taxon>
        <taxon>Dothideomycetes incertae sedis</taxon>
        <taxon>Botryosphaeriales</taxon>
        <taxon>Botryosphaeriaceae</taxon>
        <taxon>Lasiodiplodia</taxon>
    </lineage>
</organism>
<keyword evidence="3" id="KW-1185">Reference proteome</keyword>
<accession>A0A5N5CU58</accession>
<gene>
    <name evidence="2" type="primary">ZEB1_3</name>
    <name evidence="2" type="ORF">DBV05_g12439</name>
</gene>
<sequence>MRSRQFAVAALLGSALTADNCRCLPGDDCWPTPSDWQQLNETVDGRLVATTPLAAPCHDPEYDDATCESLRENWQWPQGHYESSSSVMAPFFANRSCDPFTSQDTPCEFGNYVRYAINVSTSDHVAAGIKFATEKNIRLVVRNTGHE</sequence>
<dbReference type="Gene3D" id="3.30.465.10">
    <property type="match status" value="1"/>
</dbReference>